<gene>
    <name evidence="7" type="ORF">ERS852407_05610</name>
</gene>
<feature type="transmembrane region" description="Helical" evidence="6">
    <location>
        <begin position="304"/>
        <end position="322"/>
    </location>
</feature>
<feature type="transmembrane region" description="Helical" evidence="6">
    <location>
        <begin position="337"/>
        <end position="353"/>
    </location>
</feature>
<protein>
    <submittedName>
        <fullName evidence="7">Inner-membrane translocator</fullName>
    </submittedName>
</protein>
<evidence type="ECO:0000313" key="7">
    <source>
        <dbReference type="EMBL" id="CUP32722.1"/>
    </source>
</evidence>
<keyword evidence="4 6" id="KW-1133">Transmembrane helix</keyword>
<evidence type="ECO:0000256" key="3">
    <source>
        <dbReference type="ARBA" id="ARBA00022692"/>
    </source>
</evidence>
<feature type="transmembrane region" description="Helical" evidence="6">
    <location>
        <begin position="49"/>
        <end position="73"/>
    </location>
</feature>
<keyword evidence="2" id="KW-1003">Cell membrane</keyword>
<dbReference type="PANTHER" id="PTHR32196">
    <property type="entry name" value="ABC TRANSPORTER PERMEASE PROTEIN YPHD-RELATED-RELATED"/>
    <property type="match status" value="1"/>
</dbReference>
<organism evidence="7 8">
    <name type="scientific">Hungatella hathewayi</name>
    <dbReference type="NCBI Taxonomy" id="154046"/>
    <lineage>
        <taxon>Bacteria</taxon>
        <taxon>Bacillati</taxon>
        <taxon>Bacillota</taxon>
        <taxon>Clostridia</taxon>
        <taxon>Lachnospirales</taxon>
        <taxon>Lachnospiraceae</taxon>
        <taxon>Hungatella</taxon>
    </lineage>
</organism>
<dbReference type="InterPro" id="IPR001851">
    <property type="entry name" value="ABC_transp_permease"/>
</dbReference>
<evidence type="ECO:0000256" key="2">
    <source>
        <dbReference type="ARBA" id="ARBA00022475"/>
    </source>
</evidence>
<feature type="transmembrane region" description="Helical" evidence="6">
    <location>
        <begin position="390"/>
        <end position="409"/>
    </location>
</feature>
<dbReference type="Proteomes" id="UP000095651">
    <property type="component" value="Unassembled WGS sequence"/>
</dbReference>
<dbReference type="PANTHER" id="PTHR32196:SF15">
    <property type="entry name" value="SUGAR ABC TRANSPORTER PERMEASE PROTEIN"/>
    <property type="match status" value="1"/>
</dbReference>
<dbReference type="Pfam" id="PF02653">
    <property type="entry name" value="BPD_transp_2"/>
    <property type="match status" value="1"/>
</dbReference>
<feature type="transmembrane region" description="Helical" evidence="6">
    <location>
        <begin position="93"/>
        <end position="112"/>
    </location>
</feature>
<feature type="transmembrane region" description="Helical" evidence="6">
    <location>
        <begin position="255"/>
        <end position="273"/>
    </location>
</feature>
<feature type="transmembrane region" description="Helical" evidence="6">
    <location>
        <begin position="188"/>
        <end position="206"/>
    </location>
</feature>
<reference evidence="7 8" key="1">
    <citation type="submission" date="2015-09" db="EMBL/GenBank/DDBJ databases">
        <authorList>
            <consortium name="Pathogen Informatics"/>
        </authorList>
    </citation>
    <scope>NUCLEOTIDE SEQUENCE [LARGE SCALE GENOMIC DNA]</scope>
    <source>
        <strain evidence="7 8">2789STDY5608850</strain>
    </source>
</reference>
<evidence type="ECO:0000256" key="1">
    <source>
        <dbReference type="ARBA" id="ARBA00004651"/>
    </source>
</evidence>
<evidence type="ECO:0000256" key="5">
    <source>
        <dbReference type="ARBA" id="ARBA00023136"/>
    </source>
</evidence>
<dbReference type="GO" id="GO:0022857">
    <property type="term" value="F:transmembrane transporter activity"/>
    <property type="evidence" value="ECO:0007669"/>
    <property type="project" value="InterPro"/>
</dbReference>
<keyword evidence="5 6" id="KW-0472">Membrane</keyword>
<comment type="subcellular location">
    <subcellularLocation>
        <location evidence="1">Cell membrane</location>
        <topology evidence="1">Multi-pass membrane protein</topology>
    </subcellularLocation>
</comment>
<dbReference type="EMBL" id="CYZE01000025">
    <property type="protein sequence ID" value="CUP32722.1"/>
    <property type="molecule type" value="Genomic_DNA"/>
</dbReference>
<accession>A0A174M8F3</accession>
<dbReference type="RefSeq" id="WP_055660209.1">
    <property type="nucleotide sequence ID" value="NZ_CABIXC010000025.1"/>
</dbReference>
<evidence type="ECO:0000256" key="6">
    <source>
        <dbReference type="SAM" id="Phobius"/>
    </source>
</evidence>
<feature type="transmembrane region" description="Helical" evidence="6">
    <location>
        <begin position="227"/>
        <end position="243"/>
    </location>
</feature>
<dbReference type="GO" id="GO:0005886">
    <property type="term" value="C:plasma membrane"/>
    <property type="evidence" value="ECO:0007669"/>
    <property type="project" value="UniProtKB-SubCell"/>
</dbReference>
<feature type="transmembrane region" description="Helical" evidence="6">
    <location>
        <begin position="360"/>
        <end position="378"/>
    </location>
</feature>
<name>A0A174M8F3_9FIRM</name>
<proteinExistence type="predicted"/>
<evidence type="ECO:0000256" key="4">
    <source>
        <dbReference type="ARBA" id="ARBA00022989"/>
    </source>
</evidence>
<feature type="transmembrane region" description="Helical" evidence="6">
    <location>
        <begin position="12"/>
        <end position="37"/>
    </location>
</feature>
<dbReference type="AlphaFoldDB" id="A0A174M8F3"/>
<evidence type="ECO:0000313" key="8">
    <source>
        <dbReference type="Proteomes" id="UP000095651"/>
    </source>
</evidence>
<sequence length="422" mass="44908">MKARVRNVLSGNAVTLLFVILCIGSILCSGQPLGYIVKETVARISRNAVLILSLILPVLCGMGLNFSIVVGAMAGEIALVMITHWNIGGAPGMLLAAVIASILGGLFGLAVGKLMNRAVGQEMITGIILGYFSIGLFDLTFLILLGRVIPFQDAELMLSNGVGLKNTIAFHDDVKNYLDHIWRITLDWSLIYAALTAVAVLAVLVLRKKKRCGGTLLEAVKGSRKSAAATVVLTVSAALVWLIPSLHSACAATQIPMVVGLIIALLCLLTAFISRTKIGQDIRTTGQNMDVAIVSGINVGRCRLFSITFSTIIAALGQVIYLQNMGNMNTFSSHEQVGQYAIAALLVGGASIKKASIGHVFLGAALFHILFFTSPLAGNQLFGDAQIGEYFRVFVGYAVITISLVLYGLKQAADKRSKEENK</sequence>
<feature type="transmembrane region" description="Helical" evidence="6">
    <location>
        <begin position="124"/>
        <end position="149"/>
    </location>
</feature>
<keyword evidence="3 6" id="KW-0812">Transmembrane</keyword>